<feature type="transmembrane region" description="Helical" evidence="2">
    <location>
        <begin position="20"/>
        <end position="38"/>
    </location>
</feature>
<evidence type="ECO:0000313" key="5">
    <source>
        <dbReference type="Proteomes" id="UP000176867"/>
    </source>
</evidence>
<dbReference type="GO" id="GO:1990281">
    <property type="term" value="C:efflux pump complex"/>
    <property type="evidence" value="ECO:0007669"/>
    <property type="project" value="TreeGrafter"/>
</dbReference>
<dbReference type="NCBIfam" id="TIGR01730">
    <property type="entry name" value="RND_mfp"/>
    <property type="match status" value="1"/>
</dbReference>
<organism evidence="4 5">
    <name type="scientific">Candidatus Kaiserbacteria bacterium RIFOXYD1_FULL_47_14</name>
    <dbReference type="NCBI Taxonomy" id="1798533"/>
    <lineage>
        <taxon>Bacteria</taxon>
        <taxon>Candidatus Kaiseribacteriota</taxon>
    </lineage>
</organism>
<dbReference type="GO" id="GO:0015562">
    <property type="term" value="F:efflux transmembrane transporter activity"/>
    <property type="evidence" value="ECO:0007669"/>
    <property type="project" value="TreeGrafter"/>
</dbReference>
<sequence length="486" mass="51213">MSKIFSTIIPLLKRISKSKIAMGTIGAVLIGVGSFFFFHKSSSYQFVTVQRGSVAESVSLTGNTTPTENVFLSFGSSGIISHTYSALGEQVYAGQVLAELNINDLVAQLHSAQAGLTITEQQASASKNNLANVIAQQDAIVAGVWQSMHSNFAAVPTDTFTTNPPPTVSGSYTGTADGFYKIVVYASNALNGASFNYSGLESGTEPVTINSDVPLGTHGLFVRFPDSVSVSSYVSSAWIIAIPNTRWNNYANVLKEYKTALETRGKAIADAQASVGVGNISSITDAKISQARASVDSASAKIQNARIIAPINGIVTQFDAKVGQLASPSAPLVSLIGNGGFEVDAGVSETDVGKLTVGNSATMTLDAFPNETFSGKVFYIAPAQTNTQGVISYQIKISFSKVDPRLKSGLTANVIIQTKQHNDVLILPQYAILQNDNGTFVETLVGKMVTTTPVTLGIQDQKGNVEILSGVSFGEQVINIGLKKTK</sequence>
<comment type="similarity">
    <text evidence="1">Belongs to the membrane fusion protein (MFP) (TC 8.A.1) family.</text>
</comment>
<keyword evidence="2" id="KW-1133">Transmembrane helix</keyword>
<dbReference type="Gene3D" id="2.40.30.170">
    <property type="match status" value="1"/>
</dbReference>
<comment type="caution">
    <text evidence="4">The sequence shown here is derived from an EMBL/GenBank/DDBJ whole genome shotgun (WGS) entry which is preliminary data.</text>
</comment>
<keyword evidence="2" id="KW-0472">Membrane</keyword>
<reference evidence="4 5" key="1">
    <citation type="journal article" date="2016" name="Nat. Commun.">
        <title>Thousands of microbial genomes shed light on interconnected biogeochemical processes in an aquifer system.</title>
        <authorList>
            <person name="Anantharaman K."/>
            <person name="Brown C.T."/>
            <person name="Hug L.A."/>
            <person name="Sharon I."/>
            <person name="Castelle C.J."/>
            <person name="Probst A.J."/>
            <person name="Thomas B.C."/>
            <person name="Singh A."/>
            <person name="Wilkins M.J."/>
            <person name="Karaoz U."/>
            <person name="Brodie E.L."/>
            <person name="Williams K.H."/>
            <person name="Hubbard S.S."/>
            <person name="Banfield J.F."/>
        </authorList>
    </citation>
    <scope>NUCLEOTIDE SEQUENCE [LARGE SCALE GENOMIC DNA]</scope>
</reference>
<dbReference type="Proteomes" id="UP000176867">
    <property type="component" value="Unassembled WGS sequence"/>
</dbReference>
<dbReference type="Pfam" id="PF25990">
    <property type="entry name" value="Beta-barrel_YknX"/>
    <property type="match status" value="1"/>
</dbReference>
<evidence type="ECO:0000313" key="4">
    <source>
        <dbReference type="EMBL" id="OGG93801.1"/>
    </source>
</evidence>
<dbReference type="InterPro" id="IPR058636">
    <property type="entry name" value="Beta-barrel_YknX"/>
</dbReference>
<proteinExistence type="inferred from homology"/>
<dbReference type="Gene3D" id="2.40.50.100">
    <property type="match status" value="1"/>
</dbReference>
<dbReference type="EMBL" id="MFMU01000004">
    <property type="protein sequence ID" value="OGG93801.1"/>
    <property type="molecule type" value="Genomic_DNA"/>
</dbReference>
<dbReference type="PANTHER" id="PTHR30469">
    <property type="entry name" value="MULTIDRUG RESISTANCE PROTEIN MDTA"/>
    <property type="match status" value="1"/>
</dbReference>
<accession>A0A1F6G6Q7</accession>
<protein>
    <recommendedName>
        <fullName evidence="3">YknX-like beta-barrel domain-containing protein</fullName>
    </recommendedName>
</protein>
<evidence type="ECO:0000259" key="3">
    <source>
        <dbReference type="Pfam" id="PF25990"/>
    </source>
</evidence>
<feature type="domain" description="YknX-like beta-barrel" evidence="3">
    <location>
        <begin position="342"/>
        <end position="415"/>
    </location>
</feature>
<dbReference type="Gene3D" id="2.40.420.20">
    <property type="match status" value="1"/>
</dbReference>
<gene>
    <name evidence="4" type="ORF">A2609_00950</name>
</gene>
<dbReference type="Gene3D" id="1.10.287.470">
    <property type="entry name" value="Helix hairpin bin"/>
    <property type="match status" value="1"/>
</dbReference>
<keyword evidence="2" id="KW-0812">Transmembrane</keyword>
<evidence type="ECO:0000256" key="2">
    <source>
        <dbReference type="SAM" id="Phobius"/>
    </source>
</evidence>
<evidence type="ECO:0000256" key="1">
    <source>
        <dbReference type="ARBA" id="ARBA00009477"/>
    </source>
</evidence>
<dbReference type="InterPro" id="IPR006143">
    <property type="entry name" value="RND_pump_MFP"/>
</dbReference>
<name>A0A1F6G6Q7_9BACT</name>
<dbReference type="SUPFAM" id="SSF111369">
    <property type="entry name" value="HlyD-like secretion proteins"/>
    <property type="match status" value="1"/>
</dbReference>
<dbReference type="STRING" id="1798533.A2609_00950"/>
<dbReference type="AlphaFoldDB" id="A0A1F6G6Q7"/>